<sequence length="169" mass="19215">MQKIINILIIAILSVILIGLIVFGVSFGKDILTHDDSLASNKDENHSKIQNEANHNESNDNNSSNEVNQNNTSQSNNNSENQTSENLSQSTDSYNNDNDDTNKMRVNRSNVFDYLKNELGAESFKNLRYEEPVYNYEKNCWEILATNKSVGNQLMYYVHQDGGIDVQMQ</sequence>
<dbReference type="EMBL" id="JABVEG010000001">
    <property type="protein sequence ID" value="NUI81875.1"/>
    <property type="molecule type" value="Genomic_DNA"/>
</dbReference>
<dbReference type="GeneID" id="74186575"/>
<gene>
    <name evidence="3" type="ORF">HUN84_03760</name>
</gene>
<name>A0ABX2LKX0_9STAP</name>
<evidence type="ECO:0008006" key="5">
    <source>
        <dbReference type="Google" id="ProtNLM"/>
    </source>
</evidence>
<comment type="caution">
    <text evidence="3">The sequence shown here is derived from an EMBL/GenBank/DDBJ whole genome shotgun (WGS) entry which is preliminary data.</text>
</comment>
<keyword evidence="2" id="KW-0472">Membrane</keyword>
<reference evidence="3 4" key="1">
    <citation type="submission" date="2020-06" db="EMBL/GenBank/DDBJ databases">
        <title>Staphylococcus borealis sp. nov. -A novel member of the Staphylococcaceae family isolated from skin and blood in humans.</title>
        <authorList>
            <person name="Pain M."/>
            <person name="Wolden R."/>
            <person name="Jaen-Luchoro D."/>
            <person name="Salva-Serra F."/>
            <person name="Iglesias B.P."/>
            <person name="Karlsson R."/>
            <person name="Klingenberg C."/>
            <person name="Cavanagh J.P."/>
        </authorList>
    </citation>
    <scope>NUCLEOTIDE SEQUENCE [LARGE SCALE GENOMIC DNA]</scope>
    <source>
        <strain evidence="3 4">58-22</strain>
    </source>
</reference>
<feature type="compositionally biased region" description="Low complexity" evidence="1">
    <location>
        <begin position="59"/>
        <end position="96"/>
    </location>
</feature>
<feature type="transmembrane region" description="Helical" evidence="2">
    <location>
        <begin position="7"/>
        <end position="27"/>
    </location>
</feature>
<keyword evidence="2" id="KW-0812">Transmembrane</keyword>
<keyword evidence="2" id="KW-1133">Transmembrane helix</keyword>
<dbReference type="Proteomes" id="UP000610527">
    <property type="component" value="Unassembled WGS sequence"/>
</dbReference>
<evidence type="ECO:0000256" key="2">
    <source>
        <dbReference type="SAM" id="Phobius"/>
    </source>
</evidence>
<proteinExistence type="predicted"/>
<accession>A0ABX2LKX0</accession>
<protein>
    <recommendedName>
        <fullName evidence="5">PepSY domain-containing protein</fullName>
    </recommendedName>
</protein>
<organism evidence="3 4">
    <name type="scientific">Staphylococcus borealis</name>
    <dbReference type="NCBI Taxonomy" id="2742203"/>
    <lineage>
        <taxon>Bacteria</taxon>
        <taxon>Bacillati</taxon>
        <taxon>Bacillota</taxon>
        <taxon>Bacilli</taxon>
        <taxon>Bacillales</taxon>
        <taxon>Staphylococcaceae</taxon>
        <taxon>Staphylococcus</taxon>
    </lineage>
</organism>
<dbReference type="RefSeq" id="WP_053030212.1">
    <property type="nucleotide sequence ID" value="NZ_CUEE01000005.1"/>
</dbReference>
<keyword evidence="4" id="KW-1185">Reference proteome</keyword>
<evidence type="ECO:0000256" key="1">
    <source>
        <dbReference type="SAM" id="MobiDB-lite"/>
    </source>
</evidence>
<evidence type="ECO:0000313" key="3">
    <source>
        <dbReference type="EMBL" id="NUI81875.1"/>
    </source>
</evidence>
<feature type="region of interest" description="Disordered" evidence="1">
    <location>
        <begin position="52"/>
        <end position="105"/>
    </location>
</feature>
<evidence type="ECO:0000313" key="4">
    <source>
        <dbReference type="Proteomes" id="UP000610527"/>
    </source>
</evidence>